<name>A0A231UWN2_9HYPH</name>
<protein>
    <recommendedName>
        <fullName evidence="2">SCP domain-containing protein</fullName>
    </recommendedName>
</protein>
<dbReference type="PANTHER" id="PTHR31157:SF1">
    <property type="entry name" value="SCP DOMAIN-CONTAINING PROTEIN"/>
    <property type="match status" value="1"/>
</dbReference>
<dbReference type="Pfam" id="PF00188">
    <property type="entry name" value="CAP"/>
    <property type="match status" value="1"/>
</dbReference>
<evidence type="ECO:0000313" key="4">
    <source>
        <dbReference type="Proteomes" id="UP000215405"/>
    </source>
</evidence>
<dbReference type="SUPFAM" id="SSF55797">
    <property type="entry name" value="PR-1-like"/>
    <property type="match status" value="1"/>
</dbReference>
<organism evidence="3 4">
    <name type="scientific">Notoacmeibacter marinus</name>
    <dbReference type="NCBI Taxonomy" id="1876515"/>
    <lineage>
        <taxon>Bacteria</taxon>
        <taxon>Pseudomonadati</taxon>
        <taxon>Pseudomonadota</taxon>
        <taxon>Alphaproteobacteria</taxon>
        <taxon>Hyphomicrobiales</taxon>
        <taxon>Notoacmeibacteraceae</taxon>
        <taxon>Notoacmeibacter</taxon>
    </lineage>
</organism>
<dbReference type="InterPro" id="IPR035940">
    <property type="entry name" value="CAP_sf"/>
</dbReference>
<dbReference type="Proteomes" id="UP000215405">
    <property type="component" value="Unassembled WGS sequence"/>
</dbReference>
<accession>A0A231UWN2</accession>
<evidence type="ECO:0000256" key="1">
    <source>
        <dbReference type="SAM" id="MobiDB-lite"/>
    </source>
</evidence>
<dbReference type="EMBL" id="NBYO01000002">
    <property type="protein sequence ID" value="OXT00257.1"/>
    <property type="molecule type" value="Genomic_DNA"/>
</dbReference>
<dbReference type="PANTHER" id="PTHR31157">
    <property type="entry name" value="SCP DOMAIN-CONTAINING PROTEIN"/>
    <property type="match status" value="1"/>
</dbReference>
<feature type="domain" description="SCP" evidence="2">
    <location>
        <begin position="135"/>
        <end position="244"/>
    </location>
</feature>
<evidence type="ECO:0000313" key="3">
    <source>
        <dbReference type="EMBL" id="OXT00257.1"/>
    </source>
</evidence>
<dbReference type="AlphaFoldDB" id="A0A231UWN2"/>
<dbReference type="CDD" id="cd05379">
    <property type="entry name" value="CAP_bacterial"/>
    <property type="match status" value="1"/>
</dbReference>
<dbReference type="Gene3D" id="3.40.33.10">
    <property type="entry name" value="CAP"/>
    <property type="match status" value="1"/>
</dbReference>
<reference evidence="4" key="1">
    <citation type="journal article" date="2017" name="Int. J. Syst. Evol. Microbiol.">
        <title>Notoacmeibacter marinus gen. nov., sp. nov., isolated from the gut of a limpet and proposal of Notoacmeibacteraceae fam. nov. in the order Rhizobiales of the class Alphaproteobacteria.</title>
        <authorList>
            <person name="Huang Z."/>
            <person name="Guo F."/>
            <person name="Lai Q."/>
        </authorList>
    </citation>
    <scope>NUCLEOTIDE SEQUENCE [LARGE SCALE GENOMIC DNA]</scope>
    <source>
        <strain evidence="4">XMTR2A4</strain>
    </source>
</reference>
<feature type="region of interest" description="Disordered" evidence="1">
    <location>
        <begin position="1"/>
        <end position="25"/>
    </location>
</feature>
<proteinExistence type="predicted"/>
<keyword evidence="4" id="KW-1185">Reference proteome</keyword>
<evidence type="ECO:0000259" key="2">
    <source>
        <dbReference type="Pfam" id="PF00188"/>
    </source>
</evidence>
<gene>
    <name evidence="3" type="ORF">B7H23_08820</name>
</gene>
<dbReference type="InterPro" id="IPR014044">
    <property type="entry name" value="CAP_dom"/>
</dbReference>
<comment type="caution">
    <text evidence="3">The sequence shown here is derived from an EMBL/GenBank/DDBJ whole genome shotgun (WGS) entry which is preliminary data.</text>
</comment>
<sequence length="248" mass="26602">MRDRSARSRTGAPAKGQSVARRRWKEPVLRPVGRETPLAASLCMFVTLARKGGGVRRWMPALHPLSTARWSPGVAAISCAIIPPHAARRSLPYLQGDDSMPLTRRAFVATSLLTLTACSTGTFDPALLDASGDQAVNRLRADKGLPPLSRDGGLVRAAQKQADAMAARETMSHSAGGNFAARVRPYYRGQHYAENIAAGQTTLGAAVASWIQSPPHRRNMVNRNMRAYGIASAQSAGGTRYWAMVLAG</sequence>